<keyword evidence="1" id="KW-0472">Membrane</keyword>
<sequence>MNPFFGRSSGLMLALTLGVCSSFYIMQPALKQQR</sequence>
<dbReference type="HOGENOM" id="CLU_3377356_0_0_1"/>
<evidence type="ECO:0000256" key="1">
    <source>
        <dbReference type="SAM" id="Phobius"/>
    </source>
</evidence>
<dbReference type="Pfam" id="PF23670">
    <property type="entry name" value="PIGBOS1"/>
    <property type="match status" value="1"/>
</dbReference>
<feature type="transmembrane region" description="Helical" evidence="1">
    <location>
        <begin position="6"/>
        <end position="26"/>
    </location>
</feature>
<organism evidence="2 3">
    <name type="scientific">Schizosaccharomyces octosporus (strain yFS286)</name>
    <name type="common">Fission yeast</name>
    <name type="synonym">Octosporomyces octosporus</name>
    <dbReference type="NCBI Taxonomy" id="483514"/>
    <lineage>
        <taxon>Eukaryota</taxon>
        <taxon>Fungi</taxon>
        <taxon>Dikarya</taxon>
        <taxon>Ascomycota</taxon>
        <taxon>Taphrinomycotina</taxon>
        <taxon>Schizosaccharomycetes</taxon>
        <taxon>Schizosaccharomycetales</taxon>
        <taxon>Schizosaccharomycetaceae</taxon>
        <taxon>Schizosaccharomyces</taxon>
    </lineage>
</organism>
<dbReference type="VEuPathDB" id="FungiDB:SOCG_05231"/>
<dbReference type="RefSeq" id="XP_013017854.1">
    <property type="nucleotide sequence ID" value="XM_013162400.1"/>
</dbReference>
<name>S9Q4W6_SCHOY</name>
<proteinExistence type="predicted"/>
<evidence type="ECO:0000313" key="2">
    <source>
        <dbReference type="EMBL" id="EPX74668.1"/>
    </source>
</evidence>
<dbReference type="InterPro" id="IPR057394">
    <property type="entry name" value="PIGBOS1"/>
</dbReference>
<accession>S9Q4W6</accession>
<dbReference type="EMBL" id="KE503206">
    <property type="protein sequence ID" value="EPX74668.1"/>
    <property type="molecule type" value="Genomic_DNA"/>
</dbReference>
<evidence type="ECO:0000313" key="3">
    <source>
        <dbReference type="Proteomes" id="UP000016088"/>
    </source>
</evidence>
<gene>
    <name evidence="2" type="ORF">SOCG_05231</name>
</gene>
<keyword evidence="3" id="KW-1185">Reference proteome</keyword>
<keyword evidence="1" id="KW-1133">Transmembrane helix</keyword>
<protein>
    <submittedName>
        <fullName evidence="2">Uncharacterized protein</fullName>
    </submittedName>
</protein>
<dbReference type="GeneID" id="25033901"/>
<dbReference type="OrthoDB" id="10425464at2759"/>
<reference evidence="2 3" key="1">
    <citation type="journal article" date="2011" name="Science">
        <title>Comparative functional genomics of the fission yeasts.</title>
        <authorList>
            <person name="Rhind N."/>
            <person name="Chen Z."/>
            <person name="Yassour M."/>
            <person name="Thompson D.A."/>
            <person name="Haas B.J."/>
            <person name="Habib N."/>
            <person name="Wapinski I."/>
            <person name="Roy S."/>
            <person name="Lin M.F."/>
            <person name="Heiman D.I."/>
            <person name="Young S.K."/>
            <person name="Furuya K."/>
            <person name="Guo Y."/>
            <person name="Pidoux A."/>
            <person name="Chen H.M."/>
            <person name="Robbertse B."/>
            <person name="Goldberg J.M."/>
            <person name="Aoki K."/>
            <person name="Bayne E.H."/>
            <person name="Berlin A.M."/>
            <person name="Desjardins C.A."/>
            <person name="Dobbs E."/>
            <person name="Dukaj L."/>
            <person name="Fan L."/>
            <person name="FitzGerald M.G."/>
            <person name="French C."/>
            <person name="Gujja S."/>
            <person name="Hansen K."/>
            <person name="Keifenheim D."/>
            <person name="Levin J.Z."/>
            <person name="Mosher R.A."/>
            <person name="Mueller C.A."/>
            <person name="Pfiffner J."/>
            <person name="Priest M."/>
            <person name="Russ C."/>
            <person name="Smialowska A."/>
            <person name="Swoboda P."/>
            <person name="Sykes S.M."/>
            <person name="Vaughn M."/>
            <person name="Vengrova S."/>
            <person name="Yoder R."/>
            <person name="Zeng Q."/>
            <person name="Allshire R."/>
            <person name="Baulcombe D."/>
            <person name="Birren B.W."/>
            <person name="Brown W."/>
            <person name="Ekwall K."/>
            <person name="Kellis M."/>
            <person name="Leatherwood J."/>
            <person name="Levin H."/>
            <person name="Margalit H."/>
            <person name="Martienssen R."/>
            <person name="Nieduszynski C.A."/>
            <person name="Spatafora J.W."/>
            <person name="Friedman N."/>
            <person name="Dalgaard J.Z."/>
            <person name="Baumann P."/>
            <person name="Niki H."/>
            <person name="Regev A."/>
            <person name="Nusbaum C."/>
        </authorList>
    </citation>
    <scope>NUCLEOTIDE SEQUENCE [LARGE SCALE GENOMIC DNA]</scope>
    <source>
        <strain evidence="3">yFS286</strain>
    </source>
</reference>
<dbReference type="Proteomes" id="UP000016088">
    <property type="component" value="Unassembled WGS sequence"/>
</dbReference>
<dbReference type="AlphaFoldDB" id="S9Q4W6"/>
<keyword evidence="1" id="KW-0812">Transmembrane</keyword>